<dbReference type="GO" id="GO:0005212">
    <property type="term" value="F:structural constituent of eye lens"/>
    <property type="evidence" value="ECO:0007669"/>
    <property type="project" value="UniProtKB-KW"/>
</dbReference>
<feature type="compositionally biased region" description="Low complexity" evidence="5">
    <location>
        <begin position="1453"/>
        <end position="1472"/>
    </location>
</feature>
<feature type="domain" description="Beta/gamma crystallin 'Greek key'" evidence="6">
    <location>
        <begin position="1572"/>
        <end position="1628"/>
    </location>
</feature>
<evidence type="ECO:0000313" key="7">
    <source>
        <dbReference type="EMBL" id="KAG9493076.1"/>
    </source>
</evidence>
<feature type="compositionally biased region" description="Polar residues" evidence="5">
    <location>
        <begin position="215"/>
        <end position="245"/>
    </location>
</feature>
<dbReference type="PROSITE" id="PS50915">
    <property type="entry name" value="CRYSTALLIN_BETA_GAMMA"/>
    <property type="match status" value="8"/>
</dbReference>
<dbReference type="Pfam" id="PF00030">
    <property type="entry name" value="Crystall"/>
    <property type="match status" value="6"/>
</dbReference>
<feature type="compositionally biased region" description="Polar residues" evidence="5">
    <location>
        <begin position="595"/>
        <end position="609"/>
    </location>
</feature>
<proteinExistence type="inferred from homology"/>
<dbReference type="InterPro" id="IPR011024">
    <property type="entry name" value="G_crystallin-like"/>
</dbReference>
<evidence type="ECO:0000256" key="4">
    <source>
        <dbReference type="ARBA" id="ARBA00022737"/>
    </source>
</evidence>
<evidence type="ECO:0000256" key="1">
    <source>
        <dbReference type="ARBA" id="ARBA00003689"/>
    </source>
</evidence>
<feature type="compositionally biased region" description="Basic and acidic residues" evidence="5">
    <location>
        <begin position="273"/>
        <end position="283"/>
    </location>
</feature>
<evidence type="ECO:0000259" key="6">
    <source>
        <dbReference type="PROSITE" id="PS50915"/>
    </source>
</evidence>
<feature type="region of interest" description="Disordered" evidence="5">
    <location>
        <begin position="493"/>
        <end position="518"/>
    </location>
</feature>
<sequence length="2158" mass="242715">MENPDNQQRFVELAISSNKKDNDSGKVPHSFVNPQLYVGHVKGLQKVFENISSTDDVIHHKVTVKTQQHGSLREKKHRLPQDVPVTPGVHGPIYSKVYNPLRKGYLEKRCEHVTVIDSSESSNTVPTTSQSNIYSNKQSLESKGNADKYIANVELTSGYHSDHVASYSKARIQPPDLKLPARPPTPPPYKTKNNISVSLNSPRGWTNESAIVHTPTSSVEQQFASPRNTSSPVPSQTSGKFSSSGLEIEQKLRKHERNLIQLKGITKSQHRKNSQESSKEELELPAKSNILHVVDEKEALNSRSLEMFGNTISNEIQEESIANENTGLEEIQERFTDKHIAERVLIEDIYCQDLSPSDILQSSSKEVCIEKTTNTSKIDNKLSPDVPPVIIQRKKPPDNLHDAYINRKLENTSGEKLENSNDPNNHNASSLMDLNYTSLANMTMSNENRDDIVQGLQNNKEVKSKFRPTIILHKSVNKVNCNSVNLTKRTNNDESRHYKTSVSNQALEEETKTKQIHQVEKSTTKHAEFLHCEYNSKNNVTPTTNALNENQCTSIVNPTNSLTNQSEGEVLDKGEHIIDLATDIMHPADNEESTTDVSCSADGESNSAPLNKEAIKGNIKQPEMDILDNNNDFVLHKIVDEKEGKTEEGSTIGYSNHEVRKDEGLISQQQHVVSITTINGQTDNLNDIDDMLQKPDHEAEWIHQPVNKTSLSEDGYSNLNDVGRDIMGNAQNLPVSVETAGEQMENVSDISKNSTSAKKTVNIIQENTDEVDINTLNLEYQCILDAAVEKDEPATHLFASGLKVKTEVEQSKELIKSTEYNKDQAAQESTVLIDSSVEMSEQPCNNLKQGPNNMLNTVVNTSHMPHIHMLYQNTAQTGDAIVDHSLQDAVLMSEHRENGKQHASGVINQFVSNNAMEKTVTVGDNHFGMSEQDKDLIIKRPLNESLDQTSEVVFDAAEQTGNISSARESLSMDNGNLTVEHKCMNPQHNPEKVLVENNNFTGEDKENFSLFEISQQIFVKEVVEEPLGKIKNDQVKKMVIDETEAAVCDNEEVAEEDPEEKKHTLSLDISDEIHEHASVNIPNDNLTCRNIKNSTDGQPSENTQICKEIVNQVTDDVSQWKGLADNLPIKEDQAENVNESPTIKLHSSDMQDSLQLLEAKEFQERENIDTHHSNYVFLNKLNGDIPRISLSDVEKKSDTADSGNMSAPSTTSQQVKQNSIEQTTEIFQHSHLSNSGKYINEARVTNNAVSCAKEEETESSENMEIWVSKLRHLETPEFMKHHREPRCSAKSTLPPIKEDQGSPKTDCFDFKVPFSEIKEKNILCEQDESTEKPKVAEQTEKSEQSEKKYSWERNTERPISRSSPMELMRKHYGDEVSRKDSYKNFIAQNLSHRQSSIIGSLLLSERSDKKTDTSEGKSYSILESSFLLRSSRKQQKDKLEVVAQTETVLETATSENDSTETRTNNTSTSTPDNPEHEDSIDSSIQEVDDVTDLDSTKLPPKLDTPLYSPFKVFPDVWHHPEKSHGKLNPRPGKIILFSEPGFKGHSYKIYSDVCNTCDRELQGTISVQIIRGGWLLYEKPHFRGKRVMLSEGDTDLTCPWEAQEKSTENIQENTQKPKSWIGSLRHVVRDFQVPRISLFMEENGEGNKVTVLGATPDARVSGQPFKTESIIVHSGLWLLYSKVLFEGDPYILESGGYPNRKAWSGHDSLLCSLQPARIGGPTVEKPNEPTILLYQHSEFKGHCWEVTGDLHSLQKEPNQQGEHLTSVGSLKVLGGCWVAYEKEGFHGHQYLLEEGEYQKCSQWGSCTEELGSLRHIRTDFSEPEIILYEKPVCLEGSCLRLNEALSDIEVAQYGINTGSIQVLNGVWVAYENVDFSGEQYVLEKGIYHNYHNWGAKDSQICSVQPVLQVGGQGLQYSPKIQLFSEPNFHGDYMTHTEDRVLLPQSFSPQSCRIEGGSWILYEGEDCCGEQYILVEGDYPTRTAMGCHAISILRSLKKVPLYFSIPSISLHGLERFEGKELEFTGAVRSLQGEGYNDHVLSIKVASGIWVLYEHSDFRGRQWLLEKTQITNWLLFSGIQRIGSLCPIRQRRTYFRLRNRALGLFLCVPEPADNMKAARVQVTEPTEGSCDLWYYEEGRIKNQVSGKHACIHILLLASYT</sequence>
<feature type="region of interest" description="Disordered" evidence="5">
    <location>
        <begin position="1447"/>
        <end position="1486"/>
    </location>
</feature>
<dbReference type="InterPro" id="IPR050252">
    <property type="entry name" value="Beta/Gamma-Crystallin"/>
</dbReference>
<comment type="function">
    <text evidence="1">Crystallins are the dominant structural components of the vertebrate eye lens.</text>
</comment>
<feature type="region of interest" description="Disordered" evidence="5">
    <location>
        <begin position="171"/>
        <end position="195"/>
    </location>
</feature>
<accession>A0A8J6FS09</accession>
<feature type="domain" description="Beta/gamma crystallin 'Greek key'" evidence="6">
    <location>
        <begin position="1775"/>
        <end position="1817"/>
    </location>
</feature>
<gene>
    <name evidence="7" type="ORF">GDO78_001151</name>
</gene>
<dbReference type="PANTHER" id="PTHR11818">
    <property type="entry name" value="BETA/GAMMA CRYSTALLIN"/>
    <property type="match status" value="1"/>
</dbReference>
<feature type="domain" description="Beta/gamma crystallin 'Greek key'" evidence="6">
    <location>
        <begin position="1675"/>
        <end position="1717"/>
    </location>
</feature>
<dbReference type="Gene3D" id="2.60.20.10">
    <property type="entry name" value="Crystallins"/>
    <property type="match status" value="6"/>
</dbReference>
<protein>
    <recommendedName>
        <fullName evidence="6">Beta/gamma crystallin 'Greek key' domain-containing protein</fullName>
    </recommendedName>
</protein>
<feature type="region of interest" description="Disordered" evidence="5">
    <location>
        <begin position="1279"/>
        <end position="1304"/>
    </location>
</feature>
<dbReference type="SUPFAM" id="SSF49695">
    <property type="entry name" value="gamma-Crystallin-like"/>
    <property type="match status" value="3"/>
</dbReference>
<dbReference type="EMBL" id="WNTK01000001">
    <property type="protein sequence ID" value="KAG9493076.1"/>
    <property type="molecule type" value="Genomic_DNA"/>
</dbReference>
<evidence type="ECO:0000256" key="2">
    <source>
        <dbReference type="ARBA" id="ARBA00009646"/>
    </source>
</evidence>
<dbReference type="OrthoDB" id="8823304at2759"/>
<organism evidence="7 8">
    <name type="scientific">Eleutherodactylus coqui</name>
    <name type="common">Puerto Rican coqui</name>
    <dbReference type="NCBI Taxonomy" id="57060"/>
    <lineage>
        <taxon>Eukaryota</taxon>
        <taxon>Metazoa</taxon>
        <taxon>Chordata</taxon>
        <taxon>Craniata</taxon>
        <taxon>Vertebrata</taxon>
        <taxon>Euteleostomi</taxon>
        <taxon>Amphibia</taxon>
        <taxon>Batrachia</taxon>
        <taxon>Anura</taxon>
        <taxon>Neobatrachia</taxon>
        <taxon>Hyloidea</taxon>
        <taxon>Eleutherodactylidae</taxon>
        <taxon>Eleutherodactylinae</taxon>
        <taxon>Eleutherodactylus</taxon>
        <taxon>Eleutherodactylus</taxon>
    </lineage>
</organism>
<name>A0A8J6FS09_ELECQ</name>
<feature type="compositionally biased region" description="Basic and acidic residues" evidence="5">
    <location>
        <begin position="1329"/>
        <end position="1359"/>
    </location>
</feature>
<feature type="domain" description="Beta/gamma crystallin 'Greek key'" evidence="6">
    <location>
        <begin position="1865"/>
        <end position="1907"/>
    </location>
</feature>
<feature type="region of interest" description="Disordered" evidence="5">
    <location>
        <begin position="264"/>
        <end position="283"/>
    </location>
</feature>
<evidence type="ECO:0000256" key="3">
    <source>
        <dbReference type="ARBA" id="ARBA00022613"/>
    </source>
</evidence>
<feature type="region of interest" description="Disordered" evidence="5">
    <location>
        <begin position="1323"/>
        <end position="1364"/>
    </location>
</feature>
<keyword evidence="4" id="KW-0677">Repeat</keyword>
<dbReference type="Proteomes" id="UP000770717">
    <property type="component" value="Unassembled WGS sequence"/>
</dbReference>
<feature type="domain" description="Beta/gamma crystallin 'Greek key'" evidence="6">
    <location>
        <begin position="1532"/>
        <end position="1571"/>
    </location>
</feature>
<keyword evidence="8" id="KW-1185">Reference proteome</keyword>
<comment type="caution">
    <text evidence="7">The sequence shown here is derived from an EMBL/GenBank/DDBJ whole genome shotgun (WGS) entry which is preliminary data.</text>
</comment>
<dbReference type="PANTHER" id="PTHR11818:SF50">
    <property type="entry name" value="BETA_GAMMA CRYSTALLIN DOMAIN-CONTAINING PROTEIN 2"/>
    <property type="match status" value="1"/>
</dbReference>
<dbReference type="PRINTS" id="PR01367">
    <property type="entry name" value="BGCRYSTALLIN"/>
</dbReference>
<feature type="region of interest" description="Disordered" evidence="5">
    <location>
        <begin position="1193"/>
        <end position="1219"/>
    </location>
</feature>
<feature type="region of interest" description="Disordered" evidence="5">
    <location>
        <begin position="215"/>
        <end position="246"/>
    </location>
</feature>
<dbReference type="SMART" id="SM00247">
    <property type="entry name" value="XTALbg"/>
    <property type="match status" value="6"/>
</dbReference>
<comment type="similarity">
    <text evidence="2">Belongs to the beta/gamma-crystallin family.</text>
</comment>
<dbReference type="InterPro" id="IPR001064">
    <property type="entry name" value="Beta/gamma_crystallin"/>
</dbReference>
<feature type="compositionally biased region" description="Basic and acidic residues" evidence="5">
    <location>
        <begin position="509"/>
        <end position="518"/>
    </location>
</feature>
<feature type="domain" description="Beta/gamma crystallin 'Greek key'" evidence="6">
    <location>
        <begin position="1956"/>
        <end position="1999"/>
    </location>
</feature>
<reference evidence="7" key="1">
    <citation type="thesis" date="2020" institute="ProQuest LLC" country="789 East Eisenhower Parkway, Ann Arbor, MI, USA">
        <title>Comparative Genomics and Chromosome Evolution.</title>
        <authorList>
            <person name="Mudd A.B."/>
        </authorList>
    </citation>
    <scope>NUCLEOTIDE SEQUENCE</scope>
    <source>
        <strain evidence="7">HN-11 Male</strain>
        <tissue evidence="7">Kidney and liver</tissue>
    </source>
</reference>
<evidence type="ECO:0000256" key="5">
    <source>
        <dbReference type="SAM" id="MobiDB-lite"/>
    </source>
</evidence>
<feature type="domain" description="Beta/gamma crystallin 'Greek key'" evidence="6">
    <location>
        <begin position="2046"/>
        <end position="2087"/>
    </location>
</feature>
<feature type="compositionally biased region" description="Polar residues" evidence="5">
    <location>
        <begin position="1200"/>
        <end position="1219"/>
    </location>
</feature>
<evidence type="ECO:0000313" key="8">
    <source>
        <dbReference type="Proteomes" id="UP000770717"/>
    </source>
</evidence>
<feature type="region of interest" description="Disordered" evidence="5">
    <location>
        <begin position="589"/>
        <end position="609"/>
    </location>
</feature>
<feature type="domain" description="Beta/gamma crystallin 'Greek key'" evidence="6">
    <location>
        <begin position="1729"/>
        <end position="1774"/>
    </location>
</feature>
<keyword evidence="3" id="KW-0273">Eye lens protein</keyword>